<dbReference type="InterPro" id="IPR029787">
    <property type="entry name" value="Nucleotide_cyclase"/>
</dbReference>
<dbReference type="NCBIfam" id="TIGR00254">
    <property type="entry name" value="GGDEF"/>
    <property type="match status" value="1"/>
</dbReference>
<evidence type="ECO:0000256" key="1">
    <source>
        <dbReference type="PROSITE-ProRule" id="PRU00703"/>
    </source>
</evidence>
<dbReference type="CDD" id="cd01948">
    <property type="entry name" value="EAL"/>
    <property type="match status" value="1"/>
</dbReference>
<dbReference type="SMART" id="SM00052">
    <property type="entry name" value="EAL"/>
    <property type="match status" value="1"/>
</dbReference>
<dbReference type="SUPFAM" id="SSF141868">
    <property type="entry name" value="EAL domain-like"/>
    <property type="match status" value="1"/>
</dbReference>
<accession>A0AAU7FC39</accession>
<dbReference type="PANTHER" id="PTHR33121">
    <property type="entry name" value="CYCLIC DI-GMP PHOSPHODIESTERASE PDEF"/>
    <property type="match status" value="1"/>
</dbReference>
<dbReference type="PANTHER" id="PTHR33121:SF76">
    <property type="entry name" value="SIGNALING PROTEIN"/>
    <property type="match status" value="1"/>
</dbReference>
<dbReference type="Pfam" id="PF00563">
    <property type="entry name" value="EAL"/>
    <property type="match status" value="1"/>
</dbReference>
<sequence length="613" mass="68111">MPSENLPEQQAEQVLSIIQTQALSALFQPIAALSEGQAFGFEGLIRGPEHHPLHSPIQLFQAAERCGLLAELDQACCKTILRAFVERQLPGRLFLNVCPGSLIEADLRAAATLDYLAELGLAPQRIVIELTESQAIRDYALLSRAVAHYRQMGFKIALDDLGEGFSGLRLWSELKPDFVKIDKYFIHGIDQDAQKRQFVRSIQQIALNTHTTVIAEGIETRGELKVVNRTGIKLAQGFLLGRPAVQPDTALKLPRLPLDYSSEQASTTALSLLQEVSAVSPHDSHDVVWQRFRSQPELLALPVVEQNKAIGLIKRNAIFELFARPYSRELFGGRSCSLHMDAQPLIVEHAMSLTELARLMTSCERRQLDDGFIITEEGRYLGMGTGRDLIRAMTELQLAAARHANPLTGLPGNVPIQDAMSQLLAAQHDFTVVYADLDHFKPYNDVYGYARGDELLQCLGQLMQDHFDAGLDFVGHIGGDDFILLLRSPDWQQRCEQLLADFKLRIAAFFNEEDRQSGSYVAPNRQGQLQAHPLVSLSLGAAHIVAKWYKSHHEVASIASSAKSMAKRESGNALFIERRIPNPIETGKVYAAKPISIKSTEQYPKQNNAELNS</sequence>
<dbReference type="InterPro" id="IPR050706">
    <property type="entry name" value="Cyclic-di-GMP_PDE-like"/>
</dbReference>
<dbReference type="SUPFAM" id="SSF55073">
    <property type="entry name" value="Nucleotide cyclase"/>
    <property type="match status" value="1"/>
</dbReference>
<keyword evidence="1" id="KW-0129">CBS domain</keyword>
<dbReference type="SUPFAM" id="SSF54631">
    <property type="entry name" value="CBS-domain pair"/>
    <property type="match status" value="1"/>
</dbReference>
<dbReference type="InterPro" id="IPR000644">
    <property type="entry name" value="CBS_dom"/>
</dbReference>
<dbReference type="EMBL" id="CP157355">
    <property type="protein sequence ID" value="XBM01615.1"/>
    <property type="molecule type" value="Genomic_DNA"/>
</dbReference>
<evidence type="ECO:0000259" key="4">
    <source>
        <dbReference type="PROSITE" id="PS51371"/>
    </source>
</evidence>
<dbReference type="InterPro" id="IPR043128">
    <property type="entry name" value="Rev_trsase/Diguanyl_cyclase"/>
</dbReference>
<dbReference type="CDD" id="cd04598">
    <property type="entry name" value="CBS_pair_GGDEF_EAL"/>
    <property type="match status" value="1"/>
</dbReference>
<dbReference type="SMART" id="SM00267">
    <property type="entry name" value="GGDEF"/>
    <property type="match status" value="1"/>
</dbReference>
<dbReference type="InterPro" id="IPR000160">
    <property type="entry name" value="GGDEF_dom"/>
</dbReference>
<dbReference type="Gene3D" id="3.10.580.10">
    <property type="entry name" value="CBS-domain"/>
    <property type="match status" value="1"/>
</dbReference>
<dbReference type="Gene3D" id="3.20.20.450">
    <property type="entry name" value="EAL domain"/>
    <property type="match status" value="1"/>
</dbReference>
<protein>
    <submittedName>
        <fullName evidence="5">GGDEF domain-containing protein</fullName>
    </submittedName>
</protein>
<dbReference type="InterPro" id="IPR035919">
    <property type="entry name" value="EAL_sf"/>
</dbReference>
<feature type="domain" description="EAL" evidence="2">
    <location>
        <begin position="4"/>
        <end position="257"/>
    </location>
</feature>
<dbReference type="AlphaFoldDB" id="A0AAU7FC39"/>
<feature type="domain" description="GGDEF" evidence="3">
    <location>
        <begin position="428"/>
        <end position="579"/>
    </location>
</feature>
<reference evidence="5" key="1">
    <citation type="submission" date="2024-05" db="EMBL/GenBank/DDBJ databases">
        <authorList>
            <person name="Yang L."/>
            <person name="Pan L."/>
        </authorList>
    </citation>
    <scope>NUCLEOTIDE SEQUENCE</scope>
    <source>
        <strain evidence="5">FCG-7</strain>
    </source>
</reference>
<dbReference type="InterPro" id="IPR046342">
    <property type="entry name" value="CBS_dom_sf"/>
</dbReference>
<dbReference type="PROSITE" id="PS50887">
    <property type="entry name" value="GGDEF"/>
    <property type="match status" value="1"/>
</dbReference>
<evidence type="ECO:0000259" key="3">
    <source>
        <dbReference type="PROSITE" id="PS50887"/>
    </source>
</evidence>
<dbReference type="Pfam" id="PF00990">
    <property type="entry name" value="GGDEF"/>
    <property type="match status" value="1"/>
</dbReference>
<organism evidence="5">
    <name type="scientific">Chitinibacter mangrovi</name>
    <dbReference type="NCBI Taxonomy" id="3153927"/>
    <lineage>
        <taxon>Bacteria</taxon>
        <taxon>Pseudomonadati</taxon>
        <taxon>Pseudomonadota</taxon>
        <taxon>Betaproteobacteria</taxon>
        <taxon>Neisseriales</taxon>
        <taxon>Chitinibacteraceae</taxon>
        <taxon>Chitinibacter</taxon>
    </lineage>
</organism>
<dbReference type="Gene3D" id="3.30.70.270">
    <property type="match status" value="1"/>
</dbReference>
<dbReference type="CDD" id="cd01949">
    <property type="entry name" value="GGDEF"/>
    <property type="match status" value="1"/>
</dbReference>
<proteinExistence type="predicted"/>
<evidence type="ECO:0000313" key="5">
    <source>
        <dbReference type="EMBL" id="XBM01615.1"/>
    </source>
</evidence>
<dbReference type="PROSITE" id="PS50883">
    <property type="entry name" value="EAL"/>
    <property type="match status" value="1"/>
</dbReference>
<feature type="domain" description="CBS" evidence="4">
    <location>
        <begin position="340"/>
        <end position="400"/>
    </location>
</feature>
<evidence type="ECO:0000259" key="2">
    <source>
        <dbReference type="PROSITE" id="PS50883"/>
    </source>
</evidence>
<dbReference type="GO" id="GO:0071111">
    <property type="term" value="F:cyclic-guanylate-specific phosphodiesterase activity"/>
    <property type="evidence" value="ECO:0007669"/>
    <property type="project" value="InterPro"/>
</dbReference>
<dbReference type="RefSeq" id="WP_348945892.1">
    <property type="nucleotide sequence ID" value="NZ_CP157355.1"/>
</dbReference>
<gene>
    <name evidence="5" type="ORF">ABHF33_04860</name>
</gene>
<dbReference type="InterPro" id="IPR001633">
    <property type="entry name" value="EAL_dom"/>
</dbReference>
<dbReference type="KEGG" id="cmav:ABHF33_04860"/>
<dbReference type="PROSITE" id="PS51371">
    <property type="entry name" value="CBS"/>
    <property type="match status" value="1"/>
</dbReference>
<name>A0AAU7FC39_9NEIS</name>
<dbReference type="Pfam" id="PF00571">
    <property type="entry name" value="CBS"/>
    <property type="match status" value="1"/>
</dbReference>